<comment type="similarity">
    <text evidence="1">Belongs to the AHA1 family.</text>
</comment>
<dbReference type="Proteomes" id="UP000269097">
    <property type="component" value="Chromosome"/>
</dbReference>
<evidence type="ECO:0000259" key="2">
    <source>
        <dbReference type="Pfam" id="PF08327"/>
    </source>
</evidence>
<evidence type="ECO:0000313" key="4">
    <source>
        <dbReference type="Proteomes" id="UP000269097"/>
    </source>
</evidence>
<keyword evidence="4" id="KW-1185">Reference proteome</keyword>
<evidence type="ECO:0000313" key="3">
    <source>
        <dbReference type="EMBL" id="AYQ72479.1"/>
    </source>
</evidence>
<feature type="domain" description="Activator of Hsp90 ATPase homologue 1/2-like C-terminal" evidence="2">
    <location>
        <begin position="18"/>
        <end position="155"/>
    </location>
</feature>
<protein>
    <submittedName>
        <fullName evidence="3">ATPase</fullName>
    </submittedName>
</protein>
<name>A0A3G3JY91_9BACL</name>
<dbReference type="Gene3D" id="3.30.530.20">
    <property type="match status" value="1"/>
</dbReference>
<accession>A0A3G3JY91</accession>
<dbReference type="Pfam" id="PF08327">
    <property type="entry name" value="AHSA1"/>
    <property type="match status" value="1"/>
</dbReference>
<dbReference type="CDD" id="cd08895">
    <property type="entry name" value="SRPBCC_CalC_Aha1-like_2"/>
    <property type="match status" value="1"/>
</dbReference>
<dbReference type="InterPro" id="IPR023393">
    <property type="entry name" value="START-like_dom_sf"/>
</dbReference>
<gene>
    <name evidence="3" type="ORF">EAV92_07815</name>
</gene>
<proteinExistence type="inferred from homology"/>
<evidence type="ECO:0000256" key="1">
    <source>
        <dbReference type="ARBA" id="ARBA00006817"/>
    </source>
</evidence>
<sequence>MSISSNNKRIDSVSRVIKASPQTIYKSFIDPEALVSWLPPKGMKGQIYEFDATNGGAYRMSLTYTDTKHAMPGKSSENTDIVKGRYLEFVPNERIVQLVEFESADPAYAGTMIMTWIFAEVSEGTEVTIVCENVPEGIRQDDHLLGMNASLENLALFTE</sequence>
<dbReference type="RefSeq" id="WP_123040539.1">
    <property type="nucleotide sequence ID" value="NZ_CP033433.1"/>
</dbReference>
<dbReference type="EMBL" id="CP033433">
    <property type="protein sequence ID" value="AYQ72479.1"/>
    <property type="molecule type" value="Genomic_DNA"/>
</dbReference>
<reference evidence="3 4" key="1">
    <citation type="submission" date="2018-10" db="EMBL/GenBank/DDBJ databases">
        <title>Genome Sequence of Cohnella sp.</title>
        <authorList>
            <person name="Srinivasan S."/>
            <person name="Kim M.K."/>
        </authorList>
    </citation>
    <scope>NUCLEOTIDE SEQUENCE [LARGE SCALE GENOMIC DNA]</scope>
    <source>
        <strain evidence="3 4">18JY8-7</strain>
    </source>
</reference>
<dbReference type="InterPro" id="IPR013538">
    <property type="entry name" value="ASHA1/2-like_C"/>
</dbReference>
<organism evidence="3 4">
    <name type="scientific">Cohnella candidum</name>
    <dbReference type="NCBI Taxonomy" id="2674991"/>
    <lineage>
        <taxon>Bacteria</taxon>
        <taxon>Bacillati</taxon>
        <taxon>Bacillota</taxon>
        <taxon>Bacilli</taxon>
        <taxon>Bacillales</taxon>
        <taxon>Paenibacillaceae</taxon>
        <taxon>Cohnella</taxon>
    </lineage>
</organism>
<dbReference type="AlphaFoldDB" id="A0A3G3JY91"/>
<dbReference type="KEGG" id="coh:EAV92_07815"/>
<dbReference type="SUPFAM" id="SSF55961">
    <property type="entry name" value="Bet v1-like"/>
    <property type="match status" value="1"/>
</dbReference>